<organism evidence="1 2">
    <name type="scientific">Schizopora paradoxa</name>
    <dbReference type="NCBI Taxonomy" id="27342"/>
    <lineage>
        <taxon>Eukaryota</taxon>
        <taxon>Fungi</taxon>
        <taxon>Dikarya</taxon>
        <taxon>Basidiomycota</taxon>
        <taxon>Agaricomycotina</taxon>
        <taxon>Agaricomycetes</taxon>
        <taxon>Hymenochaetales</taxon>
        <taxon>Schizoporaceae</taxon>
        <taxon>Schizopora</taxon>
    </lineage>
</organism>
<sequence length="231" mass="24803">MTAGQADTKHAAELAAAYQSLSQCAIIRLATFYNTADAGRAMPSEIPAGYLYSCHALNTGDDRVCLVVILVVVQQVCHDVFILNVLEVHPVCFEILDGLVDGLRDPTNTLRSVLNHPKEKAIPWTATSLTPGSEDLRVPSRSPLLIEAVVVLQIHEEVLPLVVVSSRDVDPKSFDPIVVNTPRESSHLQVFGPVVPPHSTGNTIDADGIQEEVKDTAGSIVVVDSNASDQP</sequence>
<dbReference type="InParanoid" id="A0A0H2R1T5"/>
<name>A0A0H2R1T5_9AGAM</name>
<evidence type="ECO:0000313" key="2">
    <source>
        <dbReference type="Proteomes" id="UP000053477"/>
    </source>
</evidence>
<gene>
    <name evidence="1" type="ORF">SCHPADRAFT_896383</name>
</gene>
<proteinExistence type="predicted"/>
<dbReference type="AlphaFoldDB" id="A0A0H2R1T5"/>
<accession>A0A0H2R1T5</accession>
<evidence type="ECO:0000313" key="1">
    <source>
        <dbReference type="EMBL" id="KLO05292.1"/>
    </source>
</evidence>
<dbReference type="EMBL" id="KQ086331">
    <property type="protein sequence ID" value="KLO05292.1"/>
    <property type="molecule type" value="Genomic_DNA"/>
</dbReference>
<dbReference type="Proteomes" id="UP000053477">
    <property type="component" value="Unassembled WGS sequence"/>
</dbReference>
<reference evidence="1 2" key="1">
    <citation type="submission" date="2015-04" db="EMBL/GenBank/DDBJ databases">
        <title>Complete genome sequence of Schizopora paradoxa KUC8140, a cosmopolitan wood degrader in East Asia.</title>
        <authorList>
            <consortium name="DOE Joint Genome Institute"/>
            <person name="Min B."/>
            <person name="Park H."/>
            <person name="Jang Y."/>
            <person name="Kim J.-J."/>
            <person name="Kim K.H."/>
            <person name="Pangilinan J."/>
            <person name="Lipzen A."/>
            <person name="Riley R."/>
            <person name="Grigoriev I.V."/>
            <person name="Spatafora J.W."/>
            <person name="Choi I.-G."/>
        </authorList>
    </citation>
    <scope>NUCLEOTIDE SEQUENCE [LARGE SCALE GENOMIC DNA]</scope>
    <source>
        <strain evidence="1 2">KUC8140</strain>
    </source>
</reference>
<keyword evidence="2" id="KW-1185">Reference proteome</keyword>
<protein>
    <submittedName>
        <fullName evidence="1">Uncharacterized protein</fullName>
    </submittedName>
</protein>